<dbReference type="EMBL" id="LR798355">
    <property type="protein sequence ID" value="CAB5225832.1"/>
    <property type="molecule type" value="Genomic_DNA"/>
</dbReference>
<organism evidence="1">
    <name type="scientific">uncultured Caudovirales phage</name>
    <dbReference type="NCBI Taxonomy" id="2100421"/>
    <lineage>
        <taxon>Viruses</taxon>
        <taxon>Duplodnaviria</taxon>
        <taxon>Heunggongvirae</taxon>
        <taxon>Uroviricota</taxon>
        <taxon>Caudoviricetes</taxon>
        <taxon>Peduoviridae</taxon>
        <taxon>Maltschvirus</taxon>
        <taxon>Maltschvirus maltsch</taxon>
    </lineage>
</organism>
<proteinExistence type="predicted"/>
<accession>A0A6J7XA98</accession>
<evidence type="ECO:0000313" key="1">
    <source>
        <dbReference type="EMBL" id="CAB5225832.1"/>
    </source>
</evidence>
<gene>
    <name evidence="1" type="ORF">UFOVP757_5</name>
</gene>
<sequence length="90" mass="9928">MKIASIVSLRYGTGDLIDKGNGDYEITGTLGDFFRKVPVEEFTYFYPGEFIFAGQLLPYLASSFIANNLGTVTWGEVPDVWSDLPPDALV</sequence>
<name>A0A6J7XA98_9CAUD</name>
<reference evidence="1" key="1">
    <citation type="submission" date="2020-05" db="EMBL/GenBank/DDBJ databases">
        <authorList>
            <person name="Chiriac C."/>
            <person name="Salcher M."/>
            <person name="Ghai R."/>
            <person name="Kavagutti S V."/>
        </authorList>
    </citation>
    <scope>NUCLEOTIDE SEQUENCE</scope>
</reference>
<protein>
    <submittedName>
        <fullName evidence="1">Uncharacterized protein</fullName>
    </submittedName>
</protein>